<dbReference type="RefSeq" id="WP_119321281.1">
    <property type="nucleotide sequence ID" value="NZ_AP025739.1"/>
</dbReference>
<dbReference type="EMBL" id="AP025739">
    <property type="protein sequence ID" value="BDI30320.1"/>
    <property type="molecule type" value="Genomic_DNA"/>
</dbReference>
<evidence type="ECO:0000313" key="3">
    <source>
        <dbReference type="Proteomes" id="UP000287394"/>
    </source>
</evidence>
<dbReference type="Pfam" id="PF13302">
    <property type="entry name" value="Acetyltransf_3"/>
    <property type="match status" value="1"/>
</dbReference>
<evidence type="ECO:0000259" key="1">
    <source>
        <dbReference type="Pfam" id="PF13302"/>
    </source>
</evidence>
<reference evidence="2 3" key="1">
    <citation type="journal article" date="2019" name="Int. J. Syst. Evol. Microbiol.">
        <title>Capsulimonas corticalis gen. nov., sp. nov., an aerobic capsulated bacterium, of a novel bacterial order, Capsulimonadales ord. nov., of the class Armatimonadia of the phylum Armatimonadetes.</title>
        <authorList>
            <person name="Li J."/>
            <person name="Kudo C."/>
            <person name="Tonouchi A."/>
        </authorList>
    </citation>
    <scope>NUCLEOTIDE SEQUENCE [LARGE SCALE GENOMIC DNA]</scope>
    <source>
        <strain evidence="2 3">AX-7</strain>
    </source>
</reference>
<dbReference type="SUPFAM" id="SSF55729">
    <property type="entry name" value="Acyl-CoA N-acyltransferases (Nat)"/>
    <property type="match status" value="1"/>
</dbReference>
<dbReference type="KEGG" id="ccot:CCAX7_23710"/>
<dbReference type="Proteomes" id="UP000287394">
    <property type="component" value="Chromosome"/>
</dbReference>
<dbReference type="GO" id="GO:0016747">
    <property type="term" value="F:acyltransferase activity, transferring groups other than amino-acyl groups"/>
    <property type="evidence" value="ECO:0007669"/>
    <property type="project" value="InterPro"/>
</dbReference>
<proteinExistence type="predicted"/>
<accession>A0A402CV98</accession>
<dbReference type="PANTHER" id="PTHR43610">
    <property type="entry name" value="BLL6696 PROTEIN"/>
    <property type="match status" value="1"/>
</dbReference>
<feature type="domain" description="N-acetyltransferase" evidence="1">
    <location>
        <begin position="13"/>
        <end position="152"/>
    </location>
</feature>
<gene>
    <name evidence="2" type="ORF">CCAX7_23710</name>
</gene>
<keyword evidence="3" id="KW-1185">Reference proteome</keyword>
<dbReference type="InterPro" id="IPR016181">
    <property type="entry name" value="Acyl_CoA_acyltransferase"/>
</dbReference>
<dbReference type="Gene3D" id="3.40.630.30">
    <property type="match status" value="1"/>
</dbReference>
<name>A0A402CV98_9BACT</name>
<dbReference type="OrthoDB" id="9795199at2"/>
<protein>
    <submittedName>
        <fullName evidence="2">N-acetyltransferase</fullName>
    </submittedName>
</protein>
<dbReference type="PANTHER" id="PTHR43610:SF1">
    <property type="entry name" value="N-ACETYLTRANSFERASE DOMAIN-CONTAINING PROTEIN"/>
    <property type="match status" value="1"/>
</dbReference>
<dbReference type="AlphaFoldDB" id="A0A402CV98"/>
<evidence type="ECO:0000313" key="2">
    <source>
        <dbReference type="EMBL" id="BDI30320.1"/>
    </source>
</evidence>
<dbReference type="InterPro" id="IPR000182">
    <property type="entry name" value="GNAT_dom"/>
</dbReference>
<sequence>MTSIQPITLTAPRVQLLPLDPSHAAGLLEAAQGQGIWDYMPSAVNNEDAMVQWIETALAAQARGEELPFTIWDQQLAKIVGGTRYLDISISHKSLEIGWTWLSPEVHRTSVNTECKYLLFKHAFETLGVNRVQLKTDSRNERSQKAIERIGGVREGVLRRHRILPDGYVRDSVYFSVIAEEWPVVKARLEGMMGPLGAPPQ</sequence>
<organism evidence="2 3">
    <name type="scientific">Capsulimonas corticalis</name>
    <dbReference type="NCBI Taxonomy" id="2219043"/>
    <lineage>
        <taxon>Bacteria</taxon>
        <taxon>Bacillati</taxon>
        <taxon>Armatimonadota</taxon>
        <taxon>Armatimonadia</taxon>
        <taxon>Capsulimonadales</taxon>
        <taxon>Capsulimonadaceae</taxon>
        <taxon>Capsulimonas</taxon>
    </lineage>
</organism>